<evidence type="ECO:0000313" key="2">
    <source>
        <dbReference type="Proteomes" id="UP000436006"/>
    </source>
</evidence>
<gene>
    <name evidence="1" type="ORF">GO755_40390</name>
</gene>
<keyword evidence="2" id="KW-1185">Reference proteome</keyword>
<dbReference type="RefSeq" id="WP_157591126.1">
    <property type="nucleotide sequence ID" value="NZ_WPIN01000041.1"/>
</dbReference>
<comment type="caution">
    <text evidence="1">The sequence shown here is derived from an EMBL/GenBank/DDBJ whole genome shotgun (WGS) entry which is preliminary data.</text>
</comment>
<dbReference type="EMBL" id="WPIN01000041">
    <property type="protein sequence ID" value="MVM36332.1"/>
    <property type="molecule type" value="Genomic_DNA"/>
</dbReference>
<evidence type="ECO:0000313" key="1">
    <source>
        <dbReference type="EMBL" id="MVM36332.1"/>
    </source>
</evidence>
<dbReference type="Proteomes" id="UP000436006">
    <property type="component" value="Unassembled WGS sequence"/>
</dbReference>
<organism evidence="1 2">
    <name type="scientific">Spirosoma arboris</name>
    <dbReference type="NCBI Taxonomy" id="2682092"/>
    <lineage>
        <taxon>Bacteria</taxon>
        <taxon>Pseudomonadati</taxon>
        <taxon>Bacteroidota</taxon>
        <taxon>Cytophagia</taxon>
        <taxon>Cytophagales</taxon>
        <taxon>Cytophagaceae</taxon>
        <taxon>Spirosoma</taxon>
    </lineage>
</organism>
<accession>A0A7K1SRA5</accession>
<name>A0A7K1SRA5_9BACT</name>
<reference evidence="1 2" key="1">
    <citation type="submission" date="2019-12" db="EMBL/GenBank/DDBJ databases">
        <title>Spirosoma sp. HMF4905 genome sequencing and assembly.</title>
        <authorList>
            <person name="Kang H."/>
            <person name="Cha I."/>
            <person name="Kim H."/>
            <person name="Joh K."/>
        </authorList>
    </citation>
    <scope>NUCLEOTIDE SEQUENCE [LARGE SCALE GENOMIC DNA]</scope>
    <source>
        <strain evidence="1 2">HMF4905</strain>
    </source>
</reference>
<dbReference type="AlphaFoldDB" id="A0A7K1SRA5"/>
<protein>
    <submittedName>
        <fullName evidence="1">Uncharacterized protein</fullName>
    </submittedName>
</protein>
<sequence length="498" mass="55790">MITNPLYAPQNVRAQYQGGMPASLAFALMPTDNFAQKRADAALAVQYQSMAMGIADQAAAEKERALQETQKSLGLIDQQNILAPDMRRLNNQYTERWRQQMQDEITNQYGGDIVRWKRERQAYHANRYENELKASTDFQQALANKTAYAQAEEAKSKGKLLLGNYDQDWSDYVSGKSNKLNYRGAYDPPKEGFDYFDKTYHPTLPFGSKGRPVEVSQSDLVAHLLSQGLTGEQASDYMNKIGYQGGRYWKMDSQKPWDASKTVWDQQMDKQKLNLAKSDSAETRRHHLATEAAEKAAKGIGGVPTIVDHIYNPIGAIPSYKTPDGQTIYVKPGATGRVADGIIRAAGIQPEQDYASSVEFLDAKEKIPNPDYDKKVYSSRLNEVYTTNFDQKLTNSIAGQKGTPSPFTFDSVDPSKIYYYGDKPFIHAVARINGKPRKVAVPISDSNLTQGELVNQAGIYNSKEEQRQYGSDAQTIPAGMKRRLSTQSDINRILNRVK</sequence>
<proteinExistence type="predicted"/>